<evidence type="ECO:0000313" key="11">
    <source>
        <dbReference type="Proteomes" id="UP000033774"/>
    </source>
</evidence>
<keyword evidence="6 8" id="KW-0472">Membrane</keyword>
<keyword evidence="3 8" id="KW-1134">Transmembrane beta strand</keyword>
<comment type="similarity">
    <text evidence="8">Belongs to the TonB-dependent receptor family.</text>
</comment>
<evidence type="ECO:0000256" key="8">
    <source>
        <dbReference type="PROSITE-ProRule" id="PRU01360"/>
    </source>
</evidence>
<name>A0A0F3ISS2_9PROT</name>
<evidence type="ECO:0000256" key="2">
    <source>
        <dbReference type="ARBA" id="ARBA00022448"/>
    </source>
</evidence>
<protein>
    <recommendedName>
        <fullName evidence="9">TonB-dependent receptor-like beta-barrel domain-containing protein</fullName>
    </recommendedName>
</protein>
<evidence type="ECO:0000256" key="7">
    <source>
        <dbReference type="ARBA" id="ARBA00023237"/>
    </source>
</evidence>
<reference evidence="10 11" key="1">
    <citation type="submission" date="2015-03" db="EMBL/GenBank/DDBJ databases">
        <title>Draft genome sequence of Elstera litoralis.</title>
        <authorList>
            <person name="Rahalkar M.C."/>
            <person name="Dhakephalkar P.K."/>
            <person name="Pore S.D."/>
            <person name="Arora P."/>
            <person name="Kapse N.G."/>
            <person name="Pandit P.S."/>
        </authorList>
    </citation>
    <scope>NUCLEOTIDE SEQUENCE [LARGE SCALE GENOMIC DNA]</scope>
    <source>
        <strain evidence="10 11">Dia-1</strain>
    </source>
</reference>
<dbReference type="GO" id="GO:0015344">
    <property type="term" value="F:siderophore uptake transmembrane transporter activity"/>
    <property type="evidence" value="ECO:0007669"/>
    <property type="project" value="TreeGrafter"/>
</dbReference>
<evidence type="ECO:0000256" key="1">
    <source>
        <dbReference type="ARBA" id="ARBA00004571"/>
    </source>
</evidence>
<keyword evidence="2 8" id="KW-0813">Transport</keyword>
<gene>
    <name evidence="10" type="ORF">VZ95_10000</name>
</gene>
<evidence type="ECO:0000259" key="9">
    <source>
        <dbReference type="Pfam" id="PF00593"/>
    </source>
</evidence>
<organism evidence="10 11">
    <name type="scientific">Elstera litoralis</name>
    <dbReference type="NCBI Taxonomy" id="552518"/>
    <lineage>
        <taxon>Bacteria</taxon>
        <taxon>Pseudomonadati</taxon>
        <taxon>Pseudomonadota</taxon>
        <taxon>Alphaproteobacteria</taxon>
        <taxon>Rhodospirillales</taxon>
        <taxon>Rhodospirillaceae</taxon>
        <taxon>Elstera</taxon>
    </lineage>
</organism>
<dbReference type="PANTHER" id="PTHR32552:SF83">
    <property type="entry name" value="BLR3904 PROTEIN"/>
    <property type="match status" value="1"/>
</dbReference>
<proteinExistence type="inferred from homology"/>
<evidence type="ECO:0000256" key="6">
    <source>
        <dbReference type="ARBA" id="ARBA00023136"/>
    </source>
</evidence>
<dbReference type="Gene3D" id="2.40.170.20">
    <property type="entry name" value="TonB-dependent receptor, beta-barrel domain"/>
    <property type="match status" value="1"/>
</dbReference>
<dbReference type="Proteomes" id="UP000033774">
    <property type="component" value="Unassembled WGS sequence"/>
</dbReference>
<dbReference type="GO" id="GO:0009279">
    <property type="term" value="C:cell outer membrane"/>
    <property type="evidence" value="ECO:0007669"/>
    <property type="project" value="UniProtKB-SubCell"/>
</dbReference>
<dbReference type="PANTHER" id="PTHR32552">
    <property type="entry name" value="FERRICHROME IRON RECEPTOR-RELATED"/>
    <property type="match status" value="1"/>
</dbReference>
<dbReference type="AlphaFoldDB" id="A0A0F3ISS2"/>
<comment type="caution">
    <text evidence="10">The sequence shown here is derived from an EMBL/GenBank/DDBJ whole genome shotgun (WGS) entry which is preliminary data.</text>
</comment>
<keyword evidence="4 8" id="KW-0812">Transmembrane</keyword>
<dbReference type="SUPFAM" id="SSF56935">
    <property type="entry name" value="Porins"/>
    <property type="match status" value="1"/>
</dbReference>
<dbReference type="InterPro" id="IPR000531">
    <property type="entry name" value="Beta-barrel_TonB"/>
</dbReference>
<accession>A0A0F3ISS2</accession>
<keyword evidence="5" id="KW-0798">TonB box</keyword>
<feature type="domain" description="TonB-dependent receptor-like beta-barrel" evidence="9">
    <location>
        <begin position="12"/>
        <end position="63"/>
    </location>
</feature>
<sequence length="96" mass="10686">LVQTKYQITEALSVGGSANYRSEVNGGTLEALSTKVPSYWRFDLMGEYKINQNASLRLNVLNLADETYYDTLYRSASPFTYVAPGRSAMLTLAVSY</sequence>
<dbReference type="InterPro" id="IPR039426">
    <property type="entry name" value="TonB-dep_rcpt-like"/>
</dbReference>
<evidence type="ECO:0000256" key="5">
    <source>
        <dbReference type="ARBA" id="ARBA00023077"/>
    </source>
</evidence>
<feature type="non-terminal residue" evidence="10">
    <location>
        <position position="1"/>
    </location>
</feature>
<dbReference type="InterPro" id="IPR036942">
    <property type="entry name" value="Beta-barrel_TonB_sf"/>
</dbReference>
<dbReference type="PROSITE" id="PS52016">
    <property type="entry name" value="TONB_DEPENDENT_REC_3"/>
    <property type="match status" value="1"/>
</dbReference>
<dbReference type="EMBL" id="LAJY01000235">
    <property type="protein sequence ID" value="KJV09672.1"/>
    <property type="molecule type" value="Genomic_DNA"/>
</dbReference>
<keyword evidence="11" id="KW-1185">Reference proteome</keyword>
<evidence type="ECO:0000256" key="4">
    <source>
        <dbReference type="ARBA" id="ARBA00022692"/>
    </source>
</evidence>
<keyword evidence="7 8" id="KW-0998">Cell outer membrane</keyword>
<evidence type="ECO:0000313" key="10">
    <source>
        <dbReference type="EMBL" id="KJV09672.1"/>
    </source>
</evidence>
<evidence type="ECO:0000256" key="3">
    <source>
        <dbReference type="ARBA" id="ARBA00022452"/>
    </source>
</evidence>
<dbReference type="Pfam" id="PF00593">
    <property type="entry name" value="TonB_dep_Rec_b-barrel"/>
    <property type="match status" value="1"/>
</dbReference>
<dbReference type="RefSeq" id="WP_045775717.1">
    <property type="nucleotide sequence ID" value="NZ_LAJY01000235.1"/>
</dbReference>
<comment type="subcellular location">
    <subcellularLocation>
        <location evidence="1 8">Cell outer membrane</location>
        <topology evidence="1 8">Multi-pass membrane protein</topology>
    </subcellularLocation>
</comment>